<dbReference type="CDD" id="cd04301">
    <property type="entry name" value="NAT_SF"/>
    <property type="match status" value="1"/>
</dbReference>
<keyword evidence="3" id="KW-1185">Reference proteome</keyword>
<evidence type="ECO:0000259" key="1">
    <source>
        <dbReference type="PROSITE" id="PS51186"/>
    </source>
</evidence>
<dbReference type="AlphaFoldDB" id="A0A1X6Z9Z3"/>
<dbReference type="InterPro" id="IPR000182">
    <property type="entry name" value="GNAT_dom"/>
</dbReference>
<protein>
    <submittedName>
        <fullName evidence="2">Acetyltransferase (GNAT) family protein</fullName>
    </submittedName>
</protein>
<accession>A0A1X6Z9Z3</accession>
<gene>
    <name evidence="2" type="ORF">ROH8110_02367</name>
</gene>
<dbReference type="InterPro" id="IPR016181">
    <property type="entry name" value="Acyl_CoA_acyltransferase"/>
</dbReference>
<proteinExistence type="predicted"/>
<dbReference type="RefSeq" id="WP_245962841.1">
    <property type="nucleotide sequence ID" value="NZ_FWFU01000003.1"/>
</dbReference>
<dbReference type="Pfam" id="PF00583">
    <property type="entry name" value="Acetyltransf_1"/>
    <property type="match status" value="1"/>
</dbReference>
<dbReference type="SUPFAM" id="SSF55729">
    <property type="entry name" value="Acyl-CoA N-acyltransferases (Nat)"/>
    <property type="match status" value="1"/>
</dbReference>
<dbReference type="EMBL" id="FWFU01000003">
    <property type="protein sequence ID" value="SLN44835.1"/>
    <property type="molecule type" value="Genomic_DNA"/>
</dbReference>
<name>A0A1X6Z9Z3_9RHOB</name>
<dbReference type="PANTHER" id="PTHR43138">
    <property type="entry name" value="ACETYLTRANSFERASE, GNAT FAMILY"/>
    <property type="match status" value="1"/>
</dbReference>
<reference evidence="2 3" key="1">
    <citation type="submission" date="2017-03" db="EMBL/GenBank/DDBJ databases">
        <authorList>
            <person name="Afonso C.L."/>
            <person name="Miller P.J."/>
            <person name="Scott M.A."/>
            <person name="Spackman E."/>
            <person name="Goraichik I."/>
            <person name="Dimitrov K.M."/>
            <person name="Suarez D.L."/>
            <person name="Swayne D.E."/>
        </authorList>
    </citation>
    <scope>NUCLEOTIDE SEQUENCE [LARGE SCALE GENOMIC DNA]</scope>
    <source>
        <strain evidence="2 3">CECT 8110</strain>
    </source>
</reference>
<keyword evidence="2" id="KW-0808">Transferase</keyword>
<dbReference type="PANTHER" id="PTHR43138:SF1">
    <property type="entry name" value="N-ACETYLTRANSFERASE ACA1"/>
    <property type="match status" value="1"/>
</dbReference>
<dbReference type="InterPro" id="IPR052742">
    <property type="entry name" value="Mito_N-acetyltransferase"/>
</dbReference>
<evidence type="ECO:0000313" key="3">
    <source>
        <dbReference type="Proteomes" id="UP000193207"/>
    </source>
</evidence>
<dbReference type="Proteomes" id="UP000193207">
    <property type="component" value="Unassembled WGS sequence"/>
</dbReference>
<sequence length="172" mass="18880">MSAADEVVIRPFRDEDGEALWPILRDVIRLGDTYAIDPGLNRDRMLDLWTVQARACFVAERAGEILGTYYIKSNQAGGGAHVCNCGYMTAPQARGQGVARAMCLHSQIEAVKLGYKAMQFNLVVCTNTGAIRLWSSLGFETVGRLPQAFDHPEEGLVDALVMYKWLGEAPTA</sequence>
<evidence type="ECO:0000313" key="2">
    <source>
        <dbReference type="EMBL" id="SLN44835.1"/>
    </source>
</evidence>
<dbReference type="GO" id="GO:0016747">
    <property type="term" value="F:acyltransferase activity, transferring groups other than amino-acyl groups"/>
    <property type="evidence" value="ECO:0007669"/>
    <property type="project" value="InterPro"/>
</dbReference>
<feature type="domain" description="N-acetyltransferase" evidence="1">
    <location>
        <begin position="7"/>
        <end position="167"/>
    </location>
</feature>
<organism evidence="2 3">
    <name type="scientific">Roseovarius halotolerans</name>
    <dbReference type="NCBI Taxonomy" id="505353"/>
    <lineage>
        <taxon>Bacteria</taxon>
        <taxon>Pseudomonadati</taxon>
        <taxon>Pseudomonadota</taxon>
        <taxon>Alphaproteobacteria</taxon>
        <taxon>Rhodobacterales</taxon>
        <taxon>Roseobacteraceae</taxon>
        <taxon>Roseovarius</taxon>
    </lineage>
</organism>
<dbReference type="PROSITE" id="PS51186">
    <property type="entry name" value="GNAT"/>
    <property type="match status" value="1"/>
</dbReference>
<dbReference type="Gene3D" id="3.40.630.30">
    <property type="match status" value="1"/>
</dbReference>